<feature type="region of interest" description="Disordered" evidence="5">
    <location>
        <begin position="121"/>
        <end position="203"/>
    </location>
</feature>
<dbReference type="CDD" id="cd07185">
    <property type="entry name" value="OmpA_C-like"/>
    <property type="match status" value="1"/>
</dbReference>
<feature type="compositionally biased region" description="Basic and acidic residues" evidence="5">
    <location>
        <begin position="1"/>
        <end position="11"/>
    </location>
</feature>
<dbReference type="PROSITE" id="PS51123">
    <property type="entry name" value="OMPA_2"/>
    <property type="match status" value="1"/>
</dbReference>
<comment type="subcellular location">
    <subcellularLocation>
        <location evidence="1">Cell outer membrane</location>
    </subcellularLocation>
</comment>
<dbReference type="PANTHER" id="PTHR30329">
    <property type="entry name" value="STATOR ELEMENT OF FLAGELLAR MOTOR COMPLEX"/>
    <property type="match status" value="1"/>
</dbReference>
<dbReference type="OrthoDB" id="6905929at2"/>
<dbReference type="Pfam" id="PF00691">
    <property type="entry name" value="OmpA"/>
    <property type="match status" value="1"/>
</dbReference>
<feature type="compositionally biased region" description="Low complexity" evidence="5">
    <location>
        <begin position="162"/>
        <end position="178"/>
    </location>
</feature>
<dbReference type="GO" id="GO:0009279">
    <property type="term" value="C:cell outer membrane"/>
    <property type="evidence" value="ECO:0007669"/>
    <property type="project" value="UniProtKB-SubCell"/>
</dbReference>
<evidence type="ECO:0000256" key="1">
    <source>
        <dbReference type="ARBA" id="ARBA00004442"/>
    </source>
</evidence>
<evidence type="ECO:0000256" key="5">
    <source>
        <dbReference type="SAM" id="MobiDB-lite"/>
    </source>
</evidence>
<organism evidence="8 9">
    <name type="scientific">Seongchinamella sediminis</name>
    <dbReference type="NCBI Taxonomy" id="2283635"/>
    <lineage>
        <taxon>Bacteria</taxon>
        <taxon>Pseudomonadati</taxon>
        <taxon>Pseudomonadota</taxon>
        <taxon>Gammaproteobacteria</taxon>
        <taxon>Cellvibrionales</taxon>
        <taxon>Halieaceae</taxon>
        <taxon>Seongchinamella</taxon>
    </lineage>
</organism>
<dbReference type="PANTHER" id="PTHR30329:SF21">
    <property type="entry name" value="LIPOPROTEIN YIAD-RELATED"/>
    <property type="match status" value="1"/>
</dbReference>
<evidence type="ECO:0000313" key="8">
    <source>
        <dbReference type="EMBL" id="RLQ20375.1"/>
    </source>
</evidence>
<evidence type="ECO:0000313" key="9">
    <source>
        <dbReference type="Proteomes" id="UP000265509"/>
    </source>
</evidence>
<feature type="compositionally biased region" description="Polar residues" evidence="5">
    <location>
        <begin position="44"/>
        <end position="54"/>
    </location>
</feature>
<dbReference type="InterPro" id="IPR050330">
    <property type="entry name" value="Bact_OuterMem_StrucFunc"/>
</dbReference>
<keyword evidence="6" id="KW-1133">Transmembrane helix</keyword>
<evidence type="ECO:0000259" key="7">
    <source>
        <dbReference type="PROSITE" id="PS51123"/>
    </source>
</evidence>
<accession>A0A3L7DUC1</accession>
<evidence type="ECO:0000256" key="6">
    <source>
        <dbReference type="SAM" id="Phobius"/>
    </source>
</evidence>
<dbReference type="InterPro" id="IPR036737">
    <property type="entry name" value="OmpA-like_sf"/>
</dbReference>
<proteinExistence type="predicted"/>
<feature type="region of interest" description="Disordered" evidence="5">
    <location>
        <begin position="1"/>
        <end position="64"/>
    </location>
</feature>
<keyword evidence="2 4" id="KW-0472">Membrane</keyword>
<evidence type="ECO:0000256" key="4">
    <source>
        <dbReference type="PROSITE-ProRule" id="PRU00473"/>
    </source>
</evidence>
<keyword evidence="3" id="KW-0998">Cell outer membrane</keyword>
<reference evidence="8 9" key="1">
    <citation type="submission" date="2018-07" db="EMBL/GenBank/DDBJ databases">
        <title>Halioglobus sp. genome submission.</title>
        <authorList>
            <person name="Ye M.-Q."/>
            <person name="Du Z.-J."/>
        </authorList>
    </citation>
    <scope>NUCLEOTIDE SEQUENCE [LARGE SCALE GENOMIC DNA]</scope>
    <source>
        <strain evidence="8 9">U0301</strain>
    </source>
</reference>
<dbReference type="InterPro" id="IPR006665">
    <property type="entry name" value="OmpA-like"/>
</dbReference>
<name>A0A3L7DUC1_9GAMM</name>
<feature type="transmembrane region" description="Helical" evidence="6">
    <location>
        <begin position="68"/>
        <end position="89"/>
    </location>
</feature>
<dbReference type="Gene3D" id="3.30.1330.60">
    <property type="entry name" value="OmpA-like domain"/>
    <property type="match status" value="1"/>
</dbReference>
<gene>
    <name evidence="8" type="ORF">DWB85_17925</name>
</gene>
<protein>
    <submittedName>
        <fullName evidence="8">OmpA family protein</fullName>
    </submittedName>
</protein>
<comment type="caution">
    <text evidence="8">The sequence shown here is derived from an EMBL/GenBank/DDBJ whole genome shotgun (WGS) entry which is preliminary data.</text>
</comment>
<evidence type="ECO:0000256" key="2">
    <source>
        <dbReference type="ARBA" id="ARBA00023136"/>
    </source>
</evidence>
<dbReference type="SUPFAM" id="SSF103088">
    <property type="entry name" value="OmpA-like"/>
    <property type="match status" value="1"/>
</dbReference>
<dbReference type="EMBL" id="QRAN01000029">
    <property type="protein sequence ID" value="RLQ20375.1"/>
    <property type="molecule type" value="Genomic_DNA"/>
</dbReference>
<feature type="domain" description="OmpA-like" evidence="7">
    <location>
        <begin position="225"/>
        <end position="344"/>
    </location>
</feature>
<keyword evidence="9" id="KW-1185">Reference proteome</keyword>
<dbReference type="Proteomes" id="UP000265509">
    <property type="component" value="Unassembled WGS sequence"/>
</dbReference>
<sequence length="348" mass="37388">MRYRKKKDDVVALRQTAQEPRKPTLSPPIKPKTQAKQAPRKAANQRSGQNTVPSRRQAKQKTRRNKSLLTAVILSLLILLLLPGLWLSYDRGLDSLDAWRDQLGKWQLSIEALLHSDDKARNTGAREVNGNRGSPATEPLRRSETSGDSALAPKTSFATEDAVASEASSTAPAAEAGSPPLPENAVSAEPPRPELSAAQPQIDQPVAESAALPASTVATVPPAEVDNGIAPTNLQIIFDFDSAELSASAKANLDEVASEFIAAGPGRIRVMGYADNRGDQNYNIDLSQRRANAVAQYLVGSGVDSTFLEVQGLGIFDAADARQTETDPPDISGRVVQLHVQFDSTAWR</sequence>
<dbReference type="AlphaFoldDB" id="A0A3L7DUC1"/>
<dbReference type="InterPro" id="IPR006664">
    <property type="entry name" value="OMP_bac"/>
</dbReference>
<evidence type="ECO:0000256" key="3">
    <source>
        <dbReference type="ARBA" id="ARBA00023237"/>
    </source>
</evidence>
<dbReference type="PRINTS" id="PR01021">
    <property type="entry name" value="OMPADOMAIN"/>
</dbReference>
<keyword evidence="6" id="KW-0812">Transmembrane</keyword>